<protein>
    <submittedName>
        <fullName evidence="1">AAA family ATPase</fullName>
    </submittedName>
</protein>
<sequence length="866" mass="97753">MGQCYNETLNLAGIEPQTGQIYTYTGGVFGAIELTGVDPTGLTPSQGSRISLLLRNVVQLLPLNVTLTQYYIHNDGVKIRLAQRDNPRCQLLSSRRQSFCNNVRNLNASRIIWTVEVHPEENLNRLFSAEFLKNLFNSMFDDEARRRLRLAFSGRDAFIVERQAFEKQCALLKETLKDLDLRLSFISDDNRLLDAGGIWRLQKFLATFNHHWLSPRRNVSVPSELWDCLALDGDRVEPVTWRGVDMLKIPGEKPVYVRLASVLKIGDEAVPECAWALTEGKPVLQRGKYVYFTRFRPASALKKSMMISGKENELVRTQISLRDLMTDSTSKEILDEKLRRNSHLSKMREELENISYSDERIGTCQVGIAVYDSDPDALLETCSDINSSVSRTMQVVWETVAQLDAYQVMQPAFPRNTFRALQLNASQMGAASLFFKSHPGIRDWELNGRTEEAFYVFESDDGVPFFYTPIVKEKLLLLGNGATRGGKTFTKNCIASHFTKFGGLYNCLDIDPGSVPLANFFGEDGAAFTLDADFQAGFNLFSMAQGANDRVFLAHLLDQVKAMTAENDSEEDRILTPDELENITSAARDLLAQQFSPHEGRMSTITLSTLVSKCGQSVKRKLAQFVGNGIYSRLFDNKVDAIGVLDKPVAVYNLSGVKDNHNLARLVHREIFFRVVRLFESPEYRTTPKFFEIDEAQYTLSVPHAAEFATQKARTWFKHGGGMGFWTQNPEHYSALPEWTTLRSSASVFIFMPDNEATEKAFRDAYGFDAEEVDIIRSLKVKQQAYIKIPDMQIAKVINLHVEAEQYAICTSKSDEAALAADIWRNESDPDVAVSKIVDGLVTRLHKDLTLTPSETEKDKKEGFYL</sequence>
<dbReference type="AlphaFoldDB" id="A0A5U2FA68"/>
<comment type="caution">
    <text evidence="1">The sequence shown here is derived from an EMBL/GenBank/DDBJ whole genome shotgun (WGS) entry which is preliminary data.</text>
</comment>
<accession>A0A5U2FA68</accession>
<dbReference type="SUPFAM" id="SSF52540">
    <property type="entry name" value="P-loop containing nucleoside triphosphate hydrolases"/>
    <property type="match status" value="1"/>
</dbReference>
<dbReference type="EMBL" id="AAGKHU010000060">
    <property type="protein sequence ID" value="EBP0012429.1"/>
    <property type="molecule type" value="Genomic_DNA"/>
</dbReference>
<dbReference type="InterPro" id="IPR027417">
    <property type="entry name" value="P-loop_NTPase"/>
</dbReference>
<reference evidence="1" key="1">
    <citation type="submission" date="2018-07" db="EMBL/GenBank/DDBJ databases">
        <authorList>
            <consortium name="GenomeTrakr network: Whole genome sequencing for foodborne pathogen traceback"/>
        </authorList>
    </citation>
    <scope>NUCLEOTIDE SEQUENCE</scope>
    <source>
        <strain evidence="1">CFSAN018538</strain>
    </source>
</reference>
<gene>
    <name evidence="1" type="ORF">HX37_16740</name>
</gene>
<organism evidence="1">
    <name type="scientific">Salmonella enterica</name>
    <name type="common">Salmonella choleraesuis</name>
    <dbReference type="NCBI Taxonomy" id="28901"/>
    <lineage>
        <taxon>Bacteria</taxon>
        <taxon>Pseudomonadati</taxon>
        <taxon>Pseudomonadota</taxon>
        <taxon>Gammaproteobacteria</taxon>
        <taxon>Enterobacterales</taxon>
        <taxon>Enterobacteriaceae</taxon>
        <taxon>Salmonella</taxon>
    </lineage>
</organism>
<evidence type="ECO:0000313" key="1">
    <source>
        <dbReference type="EMBL" id="EBP0012429.1"/>
    </source>
</evidence>
<proteinExistence type="predicted"/>
<dbReference type="Gene3D" id="3.40.50.300">
    <property type="entry name" value="P-loop containing nucleotide triphosphate hydrolases"/>
    <property type="match status" value="1"/>
</dbReference>
<name>A0A5U2FA68_SALER</name>